<comment type="caution">
    <text evidence="1">The sequence shown here is derived from an EMBL/GenBank/DDBJ whole genome shotgun (WGS) entry which is preliminary data.</text>
</comment>
<evidence type="ECO:0000313" key="1">
    <source>
        <dbReference type="EMBL" id="GAH36489.1"/>
    </source>
</evidence>
<dbReference type="AlphaFoldDB" id="X1G4M1"/>
<accession>X1G4M1</accession>
<name>X1G4M1_9ZZZZ</name>
<reference evidence="1" key="1">
    <citation type="journal article" date="2014" name="Front. Microbiol.">
        <title>High frequency of phylogenetically diverse reductive dehalogenase-homologous genes in deep subseafloor sedimentary metagenomes.</title>
        <authorList>
            <person name="Kawai M."/>
            <person name="Futagami T."/>
            <person name="Toyoda A."/>
            <person name="Takaki Y."/>
            <person name="Nishi S."/>
            <person name="Hori S."/>
            <person name="Arai W."/>
            <person name="Tsubouchi T."/>
            <person name="Morono Y."/>
            <person name="Uchiyama I."/>
            <person name="Ito T."/>
            <person name="Fujiyama A."/>
            <person name="Inagaki F."/>
            <person name="Takami H."/>
        </authorList>
    </citation>
    <scope>NUCLEOTIDE SEQUENCE</scope>
    <source>
        <strain evidence="1">Expedition CK06-06</strain>
    </source>
</reference>
<sequence>MGIKEVKKSITKRRKAIKAIIIELILPTFFSKKLTIGFNKYVKTIAIKIGVKIGFSRNNR</sequence>
<dbReference type="EMBL" id="BARU01010724">
    <property type="protein sequence ID" value="GAH36489.1"/>
    <property type="molecule type" value="Genomic_DNA"/>
</dbReference>
<protein>
    <submittedName>
        <fullName evidence="1">Uncharacterized protein</fullName>
    </submittedName>
</protein>
<organism evidence="1">
    <name type="scientific">marine sediment metagenome</name>
    <dbReference type="NCBI Taxonomy" id="412755"/>
    <lineage>
        <taxon>unclassified sequences</taxon>
        <taxon>metagenomes</taxon>
        <taxon>ecological metagenomes</taxon>
    </lineage>
</organism>
<proteinExistence type="predicted"/>
<gene>
    <name evidence="1" type="ORF">S03H2_20361</name>
</gene>